<dbReference type="NCBIfam" id="TIGR00307">
    <property type="entry name" value="eS8"/>
    <property type="match status" value="1"/>
</dbReference>
<comment type="similarity">
    <text evidence="1 6">Belongs to the eukaryotic ribosomal protein eS8 family.</text>
</comment>
<dbReference type="GO" id="GO:0003735">
    <property type="term" value="F:structural constituent of ribosome"/>
    <property type="evidence" value="ECO:0007669"/>
    <property type="project" value="InterPro"/>
</dbReference>
<evidence type="ECO:0000256" key="6">
    <source>
        <dbReference type="HAMAP-Rule" id="MF_00029"/>
    </source>
</evidence>
<dbReference type="Pfam" id="PF01201">
    <property type="entry name" value="Ribosomal_S8e"/>
    <property type="match status" value="1"/>
</dbReference>
<dbReference type="AlphaFoldDB" id="A0AAE4SAN5"/>
<dbReference type="EMBL" id="JAWDKA010000005">
    <property type="protein sequence ID" value="MDV0441873.1"/>
    <property type="molecule type" value="Genomic_DNA"/>
</dbReference>
<dbReference type="RefSeq" id="WP_338094277.1">
    <property type="nucleotide sequence ID" value="NZ_JAWDKA010000005.1"/>
</dbReference>
<sequence length="125" mass="13632">MLWQGRSVRKSTGGRYHANRGKKRFEIGRSPADTIVGPTRVKTIRVTGGNTKVRALRCEFANVSDKKTGKVQKAKITSVAENAANPNYVRRSLMTKGAIIITDIGKARIVSRPGQDGVINAVLLE</sequence>
<dbReference type="PROSITE" id="PS01193">
    <property type="entry name" value="RIBOSOMAL_S8E"/>
    <property type="match status" value="1"/>
</dbReference>
<dbReference type="InterPro" id="IPR018283">
    <property type="entry name" value="Ribosomal_eS8_CS"/>
</dbReference>
<dbReference type="Proteomes" id="UP001273136">
    <property type="component" value="Unassembled WGS sequence"/>
</dbReference>
<evidence type="ECO:0000256" key="4">
    <source>
        <dbReference type="ARBA" id="ARBA00023274"/>
    </source>
</evidence>
<proteinExistence type="inferred from homology"/>
<name>A0AAE4SAN5_9EURY</name>
<comment type="subunit">
    <text evidence="2 6">Part of the 30S ribosomal subunit.</text>
</comment>
<dbReference type="CDD" id="cd11382">
    <property type="entry name" value="Ribosomal_S8e"/>
    <property type="match status" value="1"/>
</dbReference>
<evidence type="ECO:0000313" key="8">
    <source>
        <dbReference type="EMBL" id="MDV0441873.1"/>
    </source>
</evidence>
<dbReference type="InterPro" id="IPR020919">
    <property type="entry name" value="Ribosomal_protein_eS8_arc"/>
</dbReference>
<evidence type="ECO:0000256" key="7">
    <source>
        <dbReference type="SAM" id="MobiDB-lite"/>
    </source>
</evidence>
<dbReference type="GO" id="GO:0005840">
    <property type="term" value="C:ribosome"/>
    <property type="evidence" value="ECO:0007669"/>
    <property type="project" value="UniProtKB-KW"/>
</dbReference>
<dbReference type="HAMAP" id="MF_00029">
    <property type="entry name" value="Ribosomal_eS8"/>
    <property type="match status" value="1"/>
</dbReference>
<gene>
    <name evidence="6" type="primary">rps8e</name>
    <name evidence="8" type="ORF">McpAg1_10850</name>
</gene>
<protein>
    <recommendedName>
        <fullName evidence="5 6">Small ribosomal subunit protein eS8</fullName>
    </recommendedName>
</protein>
<comment type="caution">
    <text evidence="8">The sequence shown here is derived from an EMBL/GenBank/DDBJ whole genome shotgun (WGS) entry which is preliminary data.</text>
</comment>
<keyword evidence="3 6" id="KW-0689">Ribosomal protein</keyword>
<feature type="region of interest" description="Disordered" evidence="7">
    <location>
        <begin position="1"/>
        <end position="23"/>
    </location>
</feature>
<dbReference type="PANTHER" id="PTHR10394">
    <property type="entry name" value="40S RIBOSOMAL PROTEIN S8"/>
    <property type="match status" value="1"/>
</dbReference>
<dbReference type="Gene3D" id="3.10.290.70">
    <property type="match status" value="1"/>
</dbReference>
<dbReference type="GO" id="GO:0006412">
    <property type="term" value="P:translation"/>
    <property type="evidence" value="ECO:0007669"/>
    <property type="project" value="UniProtKB-UniRule"/>
</dbReference>
<dbReference type="GO" id="GO:1990904">
    <property type="term" value="C:ribonucleoprotein complex"/>
    <property type="evidence" value="ECO:0007669"/>
    <property type="project" value="UniProtKB-KW"/>
</dbReference>
<evidence type="ECO:0000256" key="2">
    <source>
        <dbReference type="ARBA" id="ARBA00011458"/>
    </source>
</evidence>
<evidence type="ECO:0000256" key="3">
    <source>
        <dbReference type="ARBA" id="ARBA00022980"/>
    </source>
</evidence>
<evidence type="ECO:0000313" key="9">
    <source>
        <dbReference type="Proteomes" id="UP001273136"/>
    </source>
</evidence>
<keyword evidence="9" id="KW-1185">Reference proteome</keyword>
<organism evidence="8 9">
    <name type="scientific">Methanorbis furvi</name>
    <dbReference type="NCBI Taxonomy" id="3028299"/>
    <lineage>
        <taxon>Archaea</taxon>
        <taxon>Methanobacteriati</taxon>
        <taxon>Methanobacteriota</taxon>
        <taxon>Stenosarchaea group</taxon>
        <taxon>Methanomicrobia</taxon>
        <taxon>Methanomicrobiales</taxon>
        <taxon>Methanocorpusculaceae</taxon>
        <taxon>Methanorbis</taxon>
    </lineage>
</organism>
<evidence type="ECO:0000256" key="1">
    <source>
        <dbReference type="ARBA" id="ARBA00005257"/>
    </source>
</evidence>
<dbReference type="InterPro" id="IPR001047">
    <property type="entry name" value="Ribosomal_eS8"/>
</dbReference>
<evidence type="ECO:0000256" key="5">
    <source>
        <dbReference type="ARBA" id="ARBA00035277"/>
    </source>
</evidence>
<accession>A0AAE4SAN5</accession>
<dbReference type="InterPro" id="IPR022309">
    <property type="entry name" value="Ribosomal_Se8/biogenesis_NSA2"/>
</dbReference>
<keyword evidence="4 6" id="KW-0687">Ribonucleoprotein</keyword>
<reference evidence="8" key="1">
    <citation type="submission" date="2023-06" db="EMBL/GenBank/DDBJ databases">
        <title>Genome sequence of Methancorpusculaceae sp. Ag1.</title>
        <authorList>
            <person name="Protasov E."/>
            <person name="Platt K."/>
            <person name="Poehlein A."/>
            <person name="Daniel R."/>
            <person name="Brune A."/>
        </authorList>
    </citation>
    <scope>NUCLEOTIDE SEQUENCE</scope>
    <source>
        <strain evidence="8">Ag1</strain>
    </source>
</reference>